<dbReference type="EMBL" id="BPLQ01007327">
    <property type="protein sequence ID" value="GIY29572.1"/>
    <property type="molecule type" value="Genomic_DNA"/>
</dbReference>
<keyword evidence="3" id="KW-1185">Reference proteome</keyword>
<feature type="compositionally biased region" description="Basic and acidic residues" evidence="1">
    <location>
        <begin position="70"/>
        <end position="91"/>
    </location>
</feature>
<organism evidence="2 3">
    <name type="scientific">Caerostris darwini</name>
    <dbReference type="NCBI Taxonomy" id="1538125"/>
    <lineage>
        <taxon>Eukaryota</taxon>
        <taxon>Metazoa</taxon>
        <taxon>Ecdysozoa</taxon>
        <taxon>Arthropoda</taxon>
        <taxon>Chelicerata</taxon>
        <taxon>Arachnida</taxon>
        <taxon>Araneae</taxon>
        <taxon>Araneomorphae</taxon>
        <taxon>Entelegynae</taxon>
        <taxon>Araneoidea</taxon>
        <taxon>Araneidae</taxon>
        <taxon>Caerostris</taxon>
    </lineage>
</organism>
<feature type="region of interest" description="Disordered" evidence="1">
    <location>
        <begin position="51"/>
        <end position="101"/>
    </location>
</feature>
<accession>A0AAV4S7S1</accession>
<name>A0AAV4S7S1_9ARAC</name>
<gene>
    <name evidence="2" type="ORF">CDAR_258841</name>
</gene>
<proteinExistence type="predicted"/>
<evidence type="ECO:0000313" key="2">
    <source>
        <dbReference type="EMBL" id="GIY29572.1"/>
    </source>
</evidence>
<comment type="caution">
    <text evidence="2">The sequence shown here is derived from an EMBL/GenBank/DDBJ whole genome shotgun (WGS) entry which is preliminary data.</text>
</comment>
<dbReference type="AlphaFoldDB" id="A0AAV4S7S1"/>
<reference evidence="2 3" key="1">
    <citation type="submission" date="2021-06" db="EMBL/GenBank/DDBJ databases">
        <title>Caerostris darwini draft genome.</title>
        <authorList>
            <person name="Kono N."/>
            <person name="Arakawa K."/>
        </authorList>
    </citation>
    <scope>NUCLEOTIDE SEQUENCE [LARGE SCALE GENOMIC DNA]</scope>
</reference>
<feature type="compositionally biased region" description="Basic and acidic residues" evidence="1">
    <location>
        <begin position="51"/>
        <end position="63"/>
    </location>
</feature>
<sequence length="101" mass="12516">MKFCKSSLQKWELKTFSGLIMFDLKKVITEIKDYEIDKNFVKELLDDVRERRKQQQNEADEKRKQRNRWKKENEKMRWNQKGKKDFKEHLNHMTISPISNR</sequence>
<protein>
    <submittedName>
        <fullName evidence="2">Uncharacterized protein</fullName>
    </submittedName>
</protein>
<evidence type="ECO:0000313" key="3">
    <source>
        <dbReference type="Proteomes" id="UP001054837"/>
    </source>
</evidence>
<evidence type="ECO:0000256" key="1">
    <source>
        <dbReference type="SAM" id="MobiDB-lite"/>
    </source>
</evidence>
<dbReference type="Proteomes" id="UP001054837">
    <property type="component" value="Unassembled WGS sequence"/>
</dbReference>